<feature type="domain" description="Glycosyl transferase family 1" evidence="1">
    <location>
        <begin position="176"/>
        <end position="318"/>
    </location>
</feature>
<evidence type="ECO:0000259" key="1">
    <source>
        <dbReference type="Pfam" id="PF00534"/>
    </source>
</evidence>
<evidence type="ECO:0000259" key="2">
    <source>
        <dbReference type="Pfam" id="PF13439"/>
    </source>
</evidence>
<dbReference type="Proteomes" id="UP000180253">
    <property type="component" value="Unassembled WGS sequence"/>
</dbReference>
<evidence type="ECO:0008006" key="5">
    <source>
        <dbReference type="Google" id="ProtNLM"/>
    </source>
</evidence>
<reference evidence="3 4" key="1">
    <citation type="submission" date="2016-10" db="EMBL/GenBank/DDBJ databases">
        <title>Pseudoalteromonas amylolytica sp. nov., isolated from the surface seawater.</title>
        <authorList>
            <person name="Wu Y.-H."/>
            <person name="Cheng H."/>
            <person name="Jin X.-B."/>
            <person name="Wang C.-S."/>
            <person name="Xu X.-W."/>
        </authorList>
    </citation>
    <scope>NUCLEOTIDE SEQUENCE [LARGE SCALE GENOMIC DNA]</scope>
    <source>
        <strain evidence="3 4">JCM 12483</strain>
    </source>
</reference>
<accession>A0A1S1N6I8</accession>
<sequence>MKLLFVLENFTVGGVERVTLQLIKGLVQSYQCNIEVSCQSMVGPLLDDFDSLVEVSCTAASHRTFKQHSADFQPDVVIFTKGGLSRLGLGLSSQCKMVAIQHVPIELPEKNKVVNLVRRLAASLLYRRMDRIVCVSDGILNNLVQLKVCSKKNALRIYNPVLSDDIQQLANEEQHEYQDYYVCVGRLHYQKGYDLLIDSVIKLNNPNCKVVIIGDGPDRDDLEALVHHKGLQRQIIFHGMTTNPYKFIKHAKAILLTSRWEGLPTVLVEASYLKTPIVTFDCRYGPDELTQFGKYGHLVPFGDTELFAKCIQQIEQGKGKHSVDVSNFTLTSAVKNYYNLFNSL</sequence>
<dbReference type="STRING" id="327939.BIW53_11220"/>
<proteinExistence type="predicted"/>
<dbReference type="AlphaFoldDB" id="A0A1S1N6I8"/>
<protein>
    <recommendedName>
        <fullName evidence="5">Glycosyl transferase</fullName>
    </recommendedName>
</protein>
<dbReference type="RefSeq" id="WP_070991974.1">
    <property type="nucleotide sequence ID" value="NZ_CBCSHD010000005.1"/>
</dbReference>
<dbReference type="PANTHER" id="PTHR12526:SF630">
    <property type="entry name" value="GLYCOSYLTRANSFERASE"/>
    <property type="match status" value="1"/>
</dbReference>
<comment type="caution">
    <text evidence="3">The sequence shown here is derived from an EMBL/GenBank/DDBJ whole genome shotgun (WGS) entry which is preliminary data.</text>
</comment>
<gene>
    <name evidence="3" type="ORF">BIW53_11220</name>
</gene>
<dbReference type="CDD" id="cd03811">
    <property type="entry name" value="GT4_GT28_WabH-like"/>
    <property type="match status" value="1"/>
</dbReference>
<keyword evidence="4" id="KW-1185">Reference proteome</keyword>
<dbReference type="SUPFAM" id="SSF53756">
    <property type="entry name" value="UDP-Glycosyltransferase/glycogen phosphorylase"/>
    <property type="match status" value="1"/>
</dbReference>
<dbReference type="EMBL" id="MNAN01000031">
    <property type="protein sequence ID" value="OHU95282.1"/>
    <property type="molecule type" value="Genomic_DNA"/>
</dbReference>
<organism evidence="3 4">
    <name type="scientific">Pseudoalteromonas byunsanensis</name>
    <dbReference type="NCBI Taxonomy" id="327939"/>
    <lineage>
        <taxon>Bacteria</taxon>
        <taxon>Pseudomonadati</taxon>
        <taxon>Pseudomonadota</taxon>
        <taxon>Gammaproteobacteria</taxon>
        <taxon>Alteromonadales</taxon>
        <taxon>Pseudoalteromonadaceae</taxon>
        <taxon>Pseudoalteromonas</taxon>
    </lineage>
</organism>
<dbReference type="InterPro" id="IPR001296">
    <property type="entry name" value="Glyco_trans_1"/>
</dbReference>
<dbReference type="OrthoDB" id="9792269at2"/>
<dbReference type="GO" id="GO:0016757">
    <property type="term" value="F:glycosyltransferase activity"/>
    <property type="evidence" value="ECO:0007669"/>
    <property type="project" value="InterPro"/>
</dbReference>
<dbReference type="Pfam" id="PF00534">
    <property type="entry name" value="Glycos_transf_1"/>
    <property type="match status" value="1"/>
</dbReference>
<dbReference type="Pfam" id="PF13439">
    <property type="entry name" value="Glyco_transf_4"/>
    <property type="match status" value="1"/>
</dbReference>
<dbReference type="GO" id="GO:1901135">
    <property type="term" value="P:carbohydrate derivative metabolic process"/>
    <property type="evidence" value="ECO:0007669"/>
    <property type="project" value="UniProtKB-ARBA"/>
</dbReference>
<dbReference type="Gene3D" id="3.40.50.2000">
    <property type="entry name" value="Glycogen Phosphorylase B"/>
    <property type="match status" value="2"/>
</dbReference>
<dbReference type="InterPro" id="IPR028098">
    <property type="entry name" value="Glyco_trans_4-like_N"/>
</dbReference>
<dbReference type="PANTHER" id="PTHR12526">
    <property type="entry name" value="GLYCOSYLTRANSFERASE"/>
    <property type="match status" value="1"/>
</dbReference>
<evidence type="ECO:0000313" key="3">
    <source>
        <dbReference type="EMBL" id="OHU95282.1"/>
    </source>
</evidence>
<evidence type="ECO:0000313" key="4">
    <source>
        <dbReference type="Proteomes" id="UP000180253"/>
    </source>
</evidence>
<feature type="domain" description="Glycosyltransferase subfamily 4-like N-terminal" evidence="2">
    <location>
        <begin position="12"/>
        <end position="161"/>
    </location>
</feature>
<name>A0A1S1N6I8_9GAMM</name>